<feature type="compositionally biased region" description="Basic and acidic residues" evidence="3">
    <location>
        <begin position="14"/>
        <end position="28"/>
    </location>
</feature>
<evidence type="ECO:0000256" key="3">
    <source>
        <dbReference type="SAM" id="MobiDB-lite"/>
    </source>
</evidence>
<dbReference type="InterPro" id="IPR031107">
    <property type="entry name" value="Small_HSP"/>
</dbReference>
<dbReference type="SUPFAM" id="SSF49764">
    <property type="entry name" value="HSP20-like chaperones"/>
    <property type="match status" value="1"/>
</dbReference>
<feature type="region of interest" description="Disordered" evidence="3">
    <location>
        <begin position="1"/>
        <end position="42"/>
    </location>
</feature>
<comment type="similarity">
    <text evidence="1 2">Belongs to the small heat shock protein (HSP20) family.</text>
</comment>
<dbReference type="CDD" id="cd06464">
    <property type="entry name" value="ACD_sHsps-like"/>
    <property type="match status" value="1"/>
</dbReference>
<reference evidence="5" key="1">
    <citation type="submission" date="2024-05" db="EMBL/GenBank/DDBJ databases">
        <title>Planctomycetes of the genus Singulisphaera possess chitinolytic capabilities.</title>
        <authorList>
            <person name="Ivanova A."/>
        </authorList>
    </citation>
    <scope>NUCLEOTIDE SEQUENCE</scope>
    <source>
        <strain evidence="5">Ch08T</strain>
    </source>
</reference>
<organism evidence="5">
    <name type="scientific">Singulisphaera sp. Ch08</name>
    <dbReference type="NCBI Taxonomy" id="3120278"/>
    <lineage>
        <taxon>Bacteria</taxon>
        <taxon>Pseudomonadati</taxon>
        <taxon>Planctomycetota</taxon>
        <taxon>Planctomycetia</taxon>
        <taxon>Isosphaerales</taxon>
        <taxon>Isosphaeraceae</taxon>
        <taxon>Singulisphaera</taxon>
    </lineage>
</organism>
<dbReference type="RefSeq" id="WP_406699094.1">
    <property type="nucleotide sequence ID" value="NZ_CP155447.1"/>
</dbReference>
<dbReference type="PANTHER" id="PTHR11527">
    <property type="entry name" value="HEAT-SHOCK PROTEIN 20 FAMILY MEMBER"/>
    <property type="match status" value="1"/>
</dbReference>
<gene>
    <name evidence="5" type="ORF">V5E97_09470</name>
</gene>
<accession>A0AAU7CMI7</accession>
<dbReference type="PROSITE" id="PS01031">
    <property type="entry name" value="SHSP"/>
    <property type="match status" value="1"/>
</dbReference>
<proteinExistence type="inferred from homology"/>
<name>A0AAU7CMI7_9BACT</name>
<evidence type="ECO:0000256" key="2">
    <source>
        <dbReference type="RuleBase" id="RU003616"/>
    </source>
</evidence>
<dbReference type="InterPro" id="IPR002068">
    <property type="entry name" value="A-crystallin/Hsp20_dom"/>
</dbReference>
<evidence type="ECO:0000313" key="5">
    <source>
        <dbReference type="EMBL" id="XBH06245.1"/>
    </source>
</evidence>
<evidence type="ECO:0000256" key="1">
    <source>
        <dbReference type="PROSITE-ProRule" id="PRU00285"/>
    </source>
</evidence>
<dbReference type="EMBL" id="CP155447">
    <property type="protein sequence ID" value="XBH06245.1"/>
    <property type="molecule type" value="Genomic_DNA"/>
</dbReference>
<sequence>MHKTKERGNGSAKKGNETELRTTDRLEGRQSTLAPRAMTTASPWLGDPFAVMHRFAEEMGRVFEGFGVGPGALMPWSPERRPAPRGEGFDLAGWSPEVEVFERGDRMVIRADLPGLNKDDVQVEVTDEAVSIRGERRKEYEERREGFFHTERSYGSFYRTIPLPEGAKIDQADASFRDGVLEVTVPASQRETNPGRRLEIKG</sequence>
<dbReference type="Pfam" id="PF00011">
    <property type="entry name" value="HSP20"/>
    <property type="match status" value="1"/>
</dbReference>
<dbReference type="Gene3D" id="2.60.40.790">
    <property type="match status" value="1"/>
</dbReference>
<evidence type="ECO:0000259" key="4">
    <source>
        <dbReference type="PROSITE" id="PS01031"/>
    </source>
</evidence>
<dbReference type="AlphaFoldDB" id="A0AAU7CMI7"/>
<feature type="domain" description="SHSP" evidence="4">
    <location>
        <begin position="89"/>
        <end position="202"/>
    </location>
</feature>
<protein>
    <submittedName>
        <fullName evidence="5">Hsp20/alpha crystallin family protein</fullName>
    </submittedName>
</protein>
<dbReference type="InterPro" id="IPR008978">
    <property type="entry name" value="HSP20-like_chaperone"/>
</dbReference>